<evidence type="ECO:0000256" key="6">
    <source>
        <dbReference type="ARBA" id="ARBA00023102"/>
    </source>
</evidence>
<keyword evidence="5 10" id="KW-0315">Glutamine amidotransferase</keyword>
<dbReference type="Proteomes" id="UP000665020">
    <property type="component" value="Chromosome"/>
</dbReference>
<comment type="subcellular location">
    <subcellularLocation>
        <location evidence="10">Cytoplasm</location>
    </subcellularLocation>
</comment>
<dbReference type="EC" id="3.5.1.2" evidence="10"/>
<accession>A0A8A7KMI8</accession>
<dbReference type="AlphaFoldDB" id="A0A8A7KMI8"/>
<evidence type="ECO:0000256" key="11">
    <source>
        <dbReference type="PIRSR" id="PIRSR000495-1"/>
    </source>
</evidence>
<gene>
    <name evidence="10 13" type="primary">hisH</name>
    <name evidence="13" type="ORF">GM661_14340</name>
</gene>
<dbReference type="InterPro" id="IPR010139">
    <property type="entry name" value="Imidazole-glycPsynth_HisH"/>
</dbReference>
<organism evidence="13 14">
    <name type="scientific">Iocasia fonsfrigidae</name>
    <dbReference type="NCBI Taxonomy" id="2682810"/>
    <lineage>
        <taxon>Bacteria</taxon>
        <taxon>Bacillati</taxon>
        <taxon>Bacillota</taxon>
        <taxon>Clostridia</taxon>
        <taxon>Halanaerobiales</taxon>
        <taxon>Halanaerobiaceae</taxon>
        <taxon>Iocasia</taxon>
    </lineage>
</organism>
<dbReference type="GO" id="GO:0004359">
    <property type="term" value="F:glutaminase activity"/>
    <property type="evidence" value="ECO:0007669"/>
    <property type="project" value="UniProtKB-EC"/>
</dbReference>
<evidence type="ECO:0000259" key="12">
    <source>
        <dbReference type="Pfam" id="PF00117"/>
    </source>
</evidence>
<dbReference type="EMBL" id="CP046640">
    <property type="protein sequence ID" value="QTL99052.1"/>
    <property type="molecule type" value="Genomic_DNA"/>
</dbReference>
<evidence type="ECO:0000313" key="14">
    <source>
        <dbReference type="Proteomes" id="UP000665020"/>
    </source>
</evidence>
<feature type="active site" evidence="10 11">
    <location>
        <position position="185"/>
    </location>
</feature>
<dbReference type="PANTHER" id="PTHR42701">
    <property type="entry name" value="IMIDAZOLE GLYCEROL PHOSPHATE SYNTHASE SUBUNIT HISH"/>
    <property type="match status" value="1"/>
</dbReference>
<reference evidence="13" key="1">
    <citation type="submission" date="2019-12" db="EMBL/GenBank/DDBJ databases">
        <authorList>
            <person name="zhang j."/>
            <person name="sun C.M."/>
        </authorList>
    </citation>
    <scope>NUCLEOTIDE SEQUENCE</scope>
    <source>
        <strain evidence="13">NS-1</strain>
    </source>
</reference>
<comment type="function">
    <text evidence="10">IGPS catalyzes the conversion of PRFAR and glutamine to IGP, AICAR and glutamate. The HisH subunit catalyzes the hydrolysis of glutamine to glutamate and ammonia as part of the synthesis of IGP and AICAR. The resulting ammonia molecule is channeled to the active site of HisF.</text>
</comment>
<dbReference type="PIRSF" id="PIRSF000495">
    <property type="entry name" value="Amidotransf_hisH"/>
    <property type="match status" value="1"/>
</dbReference>
<evidence type="ECO:0000256" key="1">
    <source>
        <dbReference type="ARBA" id="ARBA00005091"/>
    </source>
</evidence>
<dbReference type="HAMAP" id="MF_00278">
    <property type="entry name" value="HisH"/>
    <property type="match status" value="1"/>
</dbReference>
<protein>
    <recommendedName>
        <fullName evidence="10">Imidazole glycerol phosphate synthase subunit HisH</fullName>
        <ecNumber evidence="10">4.3.2.10</ecNumber>
    </recommendedName>
    <alternativeName>
        <fullName evidence="10">IGP synthase glutaminase subunit</fullName>
        <ecNumber evidence="10">3.5.1.2</ecNumber>
    </alternativeName>
    <alternativeName>
        <fullName evidence="10">IGP synthase subunit HisH</fullName>
    </alternativeName>
    <alternativeName>
        <fullName evidence="10">ImGP synthase subunit HisH</fullName>
        <shortName evidence="10">IGPS subunit HisH</shortName>
    </alternativeName>
</protein>
<evidence type="ECO:0000256" key="3">
    <source>
        <dbReference type="ARBA" id="ARBA00022605"/>
    </source>
</evidence>
<keyword evidence="6 10" id="KW-0368">Histidine biosynthesis</keyword>
<evidence type="ECO:0000256" key="4">
    <source>
        <dbReference type="ARBA" id="ARBA00022801"/>
    </source>
</evidence>
<keyword evidence="4 10" id="KW-0378">Hydrolase</keyword>
<evidence type="ECO:0000256" key="7">
    <source>
        <dbReference type="ARBA" id="ARBA00023239"/>
    </source>
</evidence>
<comment type="pathway">
    <text evidence="1 10">Amino-acid biosynthesis; L-histidine biosynthesis; L-histidine from 5-phospho-alpha-D-ribose 1-diphosphate: step 5/9.</text>
</comment>
<proteinExistence type="inferred from homology"/>
<dbReference type="CDD" id="cd01748">
    <property type="entry name" value="GATase1_IGP_Synthase"/>
    <property type="match status" value="1"/>
</dbReference>
<feature type="active site" description="Nucleophile" evidence="10 11">
    <location>
        <position position="79"/>
    </location>
</feature>
<dbReference type="InterPro" id="IPR029062">
    <property type="entry name" value="Class_I_gatase-like"/>
</dbReference>
<dbReference type="GO" id="GO:0005737">
    <property type="term" value="C:cytoplasm"/>
    <property type="evidence" value="ECO:0007669"/>
    <property type="project" value="UniProtKB-SubCell"/>
</dbReference>
<keyword evidence="7 10" id="KW-0456">Lyase</keyword>
<evidence type="ECO:0000256" key="9">
    <source>
        <dbReference type="ARBA" id="ARBA00049534"/>
    </source>
</evidence>
<dbReference type="UniPathway" id="UPA00031">
    <property type="reaction ID" value="UER00010"/>
</dbReference>
<dbReference type="GO" id="GO:0000105">
    <property type="term" value="P:L-histidine biosynthetic process"/>
    <property type="evidence" value="ECO:0007669"/>
    <property type="project" value="UniProtKB-UniRule"/>
</dbReference>
<dbReference type="InterPro" id="IPR017926">
    <property type="entry name" value="GATASE"/>
</dbReference>
<dbReference type="Pfam" id="PF00117">
    <property type="entry name" value="GATase"/>
    <property type="match status" value="1"/>
</dbReference>
<dbReference type="PROSITE" id="PS51273">
    <property type="entry name" value="GATASE_TYPE_1"/>
    <property type="match status" value="1"/>
</dbReference>
<evidence type="ECO:0000256" key="10">
    <source>
        <dbReference type="HAMAP-Rule" id="MF_00278"/>
    </source>
</evidence>
<evidence type="ECO:0000256" key="5">
    <source>
        <dbReference type="ARBA" id="ARBA00022962"/>
    </source>
</evidence>
<feature type="active site" evidence="10 11">
    <location>
        <position position="183"/>
    </location>
</feature>
<comment type="catalytic activity">
    <reaction evidence="8 10">
        <text>5-[(5-phospho-1-deoxy-D-ribulos-1-ylimino)methylamino]-1-(5-phospho-beta-D-ribosyl)imidazole-4-carboxamide + L-glutamine = D-erythro-1-(imidazol-4-yl)glycerol 3-phosphate + 5-amino-1-(5-phospho-beta-D-ribosyl)imidazole-4-carboxamide + L-glutamate + H(+)</text>
        <dbReference type="Rhea" id="RHEA:24793"/>
        <dbReference type="ChEBI" id="CHEBI:15378"/>
        <dbReference type="ChEBI" id="CHEBI:29985"/>
        <dbReference type="ChEBI" id="CHEBI:58278"/>
        <dbReference type="ChEBI" id="CHEBI:58359"/>
        <dbReference type="ChEBI" id="CHEBI:58475"/>
        <dbReference type="ChEBI" id="CHEBI:58525"/>
        <dbReference type="EC" id="4.3.2.10"/>
    </reaction>
</comment>
<dbReference type="EC" id="4.3.2.10" evidence="10"/>
<dbReference type="KEGG" id="ifn:GM661_14340"/>
<keyword evidence="3 10" id="KW-0028">Amino-acid biosynthesis</keyword>
<dbReference type="RefSeq" id="WP_230867451.1">
    <property type="nucleotide sequence ID" value="NZ_CP046640.1"/>
</dbReference>
<name>A0A8A7KMI8_9FIRM</name>
<sequence length="210" mass="23311">MIVVIDYDIGNLASVVKAFEYLNVPVKLSSDYRALAEASGIVLPGVGAFGEGMENLKRLKLEKRIIEEVRTGKPFFGICLGMQLLFSSSEECQETAGLGLIEGEVKLFDRNKVGKVPHIGWNQVEIMKKDQVFNGLNGENFYFVHSYYVKPVRDDVILGKTNYGNQTFAAVVRRDNVWGMQCHPEKSSQVGLSVLRNFSGVVLNANNTSN</sequence>
<dbReference type="SUPFAM" id="SSF52317">
    <property type="entry name" value="Class I glutamine amidotransferase-like"/>
    <property type="match status" value="1"/>
</dbReference>
<dbReference type="NCBIfam" id="TIGR01855">
    <property type="entry name" value="IMP_synth_hisH"/>
    <property type="match status" value="1"/>
</dbReference>
<dbReference type="GO" id="GO:0000107">
    <property type="term" value="F:imidazoleglycerol-phosphate synthase activity"/>
    <property type="evidence" value="ECO:0007669"/>
    <property type="project" value="UniProtKB-UniRule"/>
</dbReference>
<comment type="catalytic activity">
    <reaction evidence="9 10">
        <text>L-glutamine + H2O = L-glutamate + NH4(+)</text>
        <dbReference type="Rhea" id="RHEA:15889"/>
        <dbReference type="ChEBI" id="CHEBI:15377"/>
        <dbReference type="ChEBI" id="CHEBI:28938"/>
        <dbReference type="ChEBI" id="CHEBI:29985"/>
        <dbReference type="ChEBI" id="CHEBI:58359"/>
        <dbReference type="EC" id="3.5.1.2"/>
    </reaction>
</comment>
<comment type="subunit">
    <text evidence="2 10">Heterodimer of HisH and HisF.</text>
</comment>
<evidence type="ECO:0000256" key="2">
    <source>
        <dbReference type="ARBA" id="ARBA00011152"/>
    </source>
</evidence>
<feature type="domain" description="Glutamine amidotransferase" evidence="12">
    <location>
        <begin position="3"/>
        <end position="198"/>
    </location>
</feature>
<evidence type="ECO:0000256" key="8">
    <source>
        <dbReference type="ARBA" id="ARBA00047838"/>
    </source>
</evidence>
<dbReference type="Gene3D" id="3.40.50.880">
    <property type="match status" value="1"/>
</dbReference>
<dbReference type="GO" id="GO:0016829">
    <property type="term" value="F:lyase activity"/>
    <property type="evidence" value="ECO:0007669"/>
    <property type="project" value="UniProtKB-KW"/>
</dbReference>
<dbReference type="PANTHER" id="PTHR42701:SF1">
    <property type="entry name" value="IMIDAZOLE GLYCEROL PHOSPHATE SYNTHASE SUBUNIT HISH"/>
    <property type="match status" value="1"/>
</dbReference>
<evidence type="ECO:0000313" key="13">
    <source>
        <dbReference type="EMBL" id="QTL99052.1"/>
    </source>
</evidence>
<keyword evidence="14" id="KW-1185">Reference proteome</keyword>
<keyword evidence="10" id="KW-0963">Cytoplasm</keyword>